<name>A0A076PTU0_COMTE</name>
<organism evidence="2 3">
    <name type="scientific">Comamonas testosteroni TK102</name>
    <dbReference type="NCBI Taxonomy" id="1392005"/>
    <lineage>
        <taxon>Bacteria</taxon>
        <taxon>Pseudomonadati</taxon>
        <taxon>Pseudomonadota</taxon>
        <taxon>Betaproteobacteria</taxon>
        <taxon>Burkholderiales</taxon>
        <taxon>Comamonadaceae</taxon>
        <taxon>Comamonas</taxon>
    </lineage>
</organism>
<dbReference type="Gene3D" id="3.40.190.10">
    <property type="entry name" value="Periplasmic binding protein-like II"/>
    <property type="match status" value="1"/>
</dbReference>
<evidence type="ECO:0000256" key="1">
    <source>
        <dbReference type="ARBA" id="ARBA00006987"/>
    </source>
</evidence>
<dbReference type="PIRSF" id="PIRSF017082">
    <property type="entry name" value="YflP"/>
    <property type="match status" value="1"/>
</dbReference>
<proteinExistence type="inferred from homology"/>
<comment type="similarity">
    <text evidence="1">Belongs to the UPF0065 (bug) family.</text>
</comment>
<gene>
    <name evidence="2" type="ORF">O987_15085</name>
</gene>
<dbReference type="EMBL" id="CP006704">
    <property type="protein sequence ID" value="AIJ47125.1"/>
    <property type="molecule type" value="Genomic_DNA"/>
</dbReference>
<accession>A0A076PTU0</accession>
<reference evidence="2 3" key="1">
    <citation type="journal article" date="2014" name="Genome Announc.">
        <title>Complete Genome Sequence of Polychlorinated Biphenyl Degrader Comamonas testosteroni TK102 (NBRC 109938).</title>
        <authorList>
            <person name="Fukuda K."/>
            <person name="Hosoyama A."/>
            <person name="Tsuchikane K."/>
            <person name="Ohji S."/>
            <person name="Yamazoe A."/>
            <person name="Fujita N."/>
            <person name="Shintani M."/>
            <person name="Kimbara K."/>
        </authorList>
    </citation>
    <scope>NUCLEOTIDE SEQUENCE [LARGE SCALE GENOMIC DNA]</scope>
    <source>
        <strain evidence="2">TK102</strain>
    </source>
</reference>
<evidence type="ECO:0000313" key="2">
    <source>
        <dbReference type="EMBL" id="AIJ47125.1"/>
    </source>
</evidence>
<dbReference type="SUPFAM" id="SSF53850">
    <property type="entry name" value="Periplasmic binding protein-like II"/>
    <property type="match status" value="1"/>
</dbReference>
<dbReference type="PANTHER" id="PTHR42928">
    <property type="entry name" value="TRICARBOXYLATE-BINDING PROTEIN"/>
    <property type="match status" value="1"/>
</dbReference>
<dbReference type="AlphaFoldDB" id="A0A076PTU0"/>
<protein>
    <submittedName>
        <fullName evidence="2">ABC transporter substrate-binding protein</fullName>
    </submittedName>
</protein>
<dbReference type="PANTHER" id="PTHR42928:SF5">
    <property type="entry name" value="BLR1237 PROTEIN"/>
    <property type="match status" value="1"/>
</dbReference>
<evidence type="ECO:0000313" key="3">
    <source>
        <dbReference type="Proteomes" id="UP000028782"/>
    </source>
</evidence>
<dbReference type="Gene3D" id="3.40.190.150">
    <property type="entry name" value="Bordetella uptake gene, domain 1"/>
    <property type="match status" value="1"/>
</dbReference>
<sequence length="306" mass="32923">MGAARAADLRVVTLLVPYPAGGLSDSIARAISAALGRALNQQVIVDNLGGVSGSLAAQKVLNAPADGHMIFLGSPNEVILSPMVNAAVKLRAEDFRMLGQVAVNPLVLLTRSTLPVRNVDEFIAYAKTQDKGLSYGSVGMGSMYHLLAESMAQQTQIHVTHVPYKGMAPMVQDVGGNSIDFAILPYATSFKGMSEQGRLRLIGWLAPTRSELDTSVPALGEGQILKNFSHSTWAGLMVSRKTPEDMVVRLNKALAEVLRDPEVRRQIAATGSEAPQPQTLAEAERKLREDTVKFRAMAKNIQLQPQ</sequence>
<dbReference type="CDD" id="cd07012">
    <property type="entry name" value="PBP2_Bug_TTT"/>
    <property type="match status" value="1"/>
</dbReference>
<dbReference type="KEGG" id="ctes:O987_15085"/>
<dbReference type="InterPro" id="IPR042100">
    <property type="entry name" value="Bug_dom1"/>
</dbReference>
<dbReference type="HOGENOM" id="CLU_045683_0_0_4"/>
<dbReference type="InterPro" id="IPR005064">
    <property type="entry name" value="BUG"/>
</dbReference>
<dbReference type="Proteomes" id="UP000028782">
    <property type="component" value="Chromosome"/>
</dbReference>
<dbReference type="Pfam" id="PF03401">
    <property type="entry name" value="TctC"/>
    <property type="match status" value="1"/>
</dbReference>